<organism evidence="3 4">
    <name type="scientific">Siphonobacter curvatus</name>
    <dbReference type="NCBI Taxonomy" id="2094562"/>
    <lineage>
        <taxon>Bacteria</taxon>
        <taxon>Pseudomonadati</taxon>
        <taxon>Bacteroidota</taxon>
        <taxon>Cytophagia</taxon>
        <taxon>Cytophagales</taxon>
        <taxon>Cytophagaceae</taxon>
        <taxon>Siphonobacter</taxon>
    </lineage>
</organism>
<dbReference type="PANTHER" id="PTHR34220">
    <property type="entry name" value="SENSOR HISTIDINE KINASE YPDA"/>
    <property type="match status" value="1"/>
</dbReference>
<dbReference type="Proteomes" id="UP000239590">
    <property type="component" value="Unassembled WGS sequence"/>
</dbReference>
<dbReference type="GO" id="GO:0000155">
    <property type="term" value="F:phosphorelay sensor kinase activity"/>
    <property type="evidence" value="ECO:0007669"/>
    <property type="project" value="InterPro"/>
</dbReference>
<keyword evidence="4" id="KW-1185">Reference proteome</keyword>
<dbReference type="InterPro" id="IPR036890">
    <property type="entry name" value="HATPase_C_sf"/>
</dbReference>
<protein>
    <recommendedName>
        <fullName evidence="2">Signal transduction histidine kinase internal region domain-containing protein</fullName>
    </recommendedName>
</protein>
<dbReference type="Gene3D" id="3.30.565.10">
    <property type="entry name" value="Histidine kinase-like ATPase, C-terminal domain"/>
    <property type="match status" value="1"/>
</dbReference>
<feature type="domain" description="Signal transduction histidine kinase internal region" evidence="2">
    <location>
        <begin position="159"/>
        <end position="236"/>
    </location>
</feature>
<dbReference type="Pfam" id="PF06580">
    <property type="entry name" value="His_kinase"/>
    <property type="match status" value="1"/>
</dbReference>
<dbReference type="RefSeq" id="WP_104714390.1">
    <property type="nucleotide sequence ID" value="NZ_PTRA01000002.1"/>
</dbReference>
<evidence type="ECO:0000256" key="1">
    <source>
        <dbReference type="SAM" id="Phobius"/>
    </source>
</evidence>
<sequence length="349" mass="40271">MAITRLPIWQQWLIHALVLWLGMELSDALSYRYQVYTEGPYLINPDGSPVTVWQRFMNHNYTQGLWAVLAVGTLLVELNYHLIFRKKSISFFLISTSLGSVGFSVLLTYFKQWKFGGMPNPIGEPTLAVAAYSISYALLRQYIQQRVDQTQQQIQLTHAELHALKAHINPHFFFNTLNTLYGTALLEQAEQTAQSIEQLASIMRYTVDRSRNDLVSVAEELTFINDYVQLQKLRLPVRENIQIQTELIYDEKPTQMAPLLLLPLLENAFKYGIRMDEPCFITLQLSIQQQELELAIENSLFPRRNDQPSLGTGLANTKKRLSLLYPDKHQLSIQSLADRYCVRLHLTLH</sequence>
<name>A0A2S7IJJ0_9BACT</name>
<dbReference type="PANTHER" id="PTHR34220:SF7">
    <property type="entry name" value="SENSOR HISTIDINE KINASE YPDA"/>
    <property type="match status" value="1"/>
</dbReference>
<gene>
    <name evidence="3" type="ORF">C5O19_15895</name>
</gene>
<keyword evidence="1" id="KW-0472">Membrane</keyword>
<dbReference type="OrthoDB" id="9792992at2"/>
<dbReference type="InterPro" id="IPR050640">
    <property type="entry name" value="Bact_2-comp_sensor_kinase"/>
</dbReference>
<proteinExistence type="predicted"/>
<dbReference type="SUPFAM" id="SSF55874">
    <property type="entry name" value="ATPase domain of HSP90 chaperone/DNA topoisomerase II/histidine kinase"/>
    <property type="match status" value="1"/>
</dbReference>
<dbReference type="InterPro" id="IPR010559">
    <property type="entry name" value="Sig_transdc_His_kin_internal"/>
</dbReference>
<evidence type="ECO:0000259" key="2">
    <source>
        <dbReference type="Pfam" id="PF06580"/>
    </source>
</evidence>
<feature type="transmembrane region" description="Helical" evidence="1">
    <location>
        <begin position="91"/>
        <end position="110"/>
    </location>
</feature>
<comment type="caution">
    <text evidence="3">The sequence shown here is derived from an EMBL/GenBank/DDBJ whole genome shotgun (WGS) entry which is preliminary data.</text>
</comment>
<evidence type="ECO:0000313" key="4">
    <source>
        <dbReference type="Proteomes" id="UP000239590"/>
    </source>
</evidence>
<keyword evidence="1" id="KW-0812">Transmembrane</keyword>
<feature type="transmembrane region" description="Helical" evidence="1">
    <location>
        <begin position="12"/>
        <end position="31"/>
    </location>
</feature>
<feature type="transmembrane region" description="Helical" evidence="1">
    <location>
        <begin position="64"/>
        <end position="84"/>
    </location>
</feature>
<dbReference type="EMBL" id="PTRA01000002">
    <property type="protein sequence ID" value="PQA56820.1"/>
    <property type="molecule type" value="Genomic_DNA"/>
</dbReference>
<dbReference type="AlphaFoldDB" id="A0A2S7IJJ0"/>
<keyword evidence="1" id="KW-1133">Transmembrane helix</keyword>
<dbReference type="GO" id="GO:0016020">
    <property type="term" value="C:membrane"/>
    <property type="evidence" value="ECO:0007669"/>
    <property type="project" value="InterPro"/>
</dbReference>
<reference evidence="4" key="1">
    <citation type="submission" date="2018-02" db="EMBL/GenBank/DDBJ databases">
        <title>Genome sequencing of Solimonas sp. HR-BB.</title>
        <authorList>
            <person name="Lee Y."/>
            <person name="Jeon C.O."/>
        </authorList>
    </citation>
    <scope>NUCLEOTIDE SEQUENCE [LARGE SCALE GENOMIC DNA]</scope>
    <source>
        <strain evidence="4">HR-U</strain>
    </source>
</reference>
<evidence type="ECO:0000313" key="3">
    <source>
        <dbReference type="EMBL" id="PQA56820.1"/>
    </source>
</evidence>
<accession>A0A2S7IJJ0</accession>